<organism evidence="1 2">
    <name type="scientific">Oryza sativa subsp. japonica</name>
    <name type="common">Rice</name>
    <dbReference type="NCBI Taxonomy" id="39947"/>
    <lineage>
        <taxon>Eukaryota</taxon>
        <taxon>Viridiplantae</taxon>
        <taxon>Streptophyta</taxon>
        <taxon>Embryophyta</taxon>
        <taxon>Tracheophyta</taxon>
        <taxon>Spermatophyta</taxon>
        <taxon>Magnoliopsida</taxon>
        <taxon>Liliopsida</taxon>
        <taxon>Poales</taxon>
        <taxon>Poaceae</taxon>
        <taxon>BOP clade</taxon>
        <taxon>Oryzoideae</taxon>
        <taxon>Oryzeae</taxon>
        <taxon>Oryzinae</taxon>
        <taxon>Oryza</taxon>
        <taxon>Oryza sativa</taxon>
    </lineage>
</organism>
<name>Q6ZDE9_ORYSJ</name>
<gene>
    <name evidence="1" type="primary">P0013B04.11</name>
</gene>
<dbReference type="EMBL" id="AP004457">
    <property type="protein sequence ID" value="BAD09361.1"/>
    <property type="molecule type" value="Genomic_DNA"/>
</dbReference>
<evidence type="ECO:0000313" key="1">
    <source>
        <dbReference type="EMBL" id="BAD09361.1"/>
    </source>
</evidence>
<protein>
    <submittedName>
        <fullName evidence="1">Uncharacterized protein</fullName>
    </submittedName>
</protein>
<reference evidence="2" key="2">
    <citation type="journal article" date="2008" name="Nucleic Acids Res.">
        <title>The rice annotation project database (RAP-DB): 2008 update.</title>
        <authorList>
            <consortium name="The rice annotation project (RAP)"/>
        </authorList>
    </citation>
    <scope>GENOME REANNOTATION</scope>
    <source>
        <strain evidence="2">cv. Nipponbare</strain>
    </source>
</reference>
<sequence>MAEPHGGGGGFGRELVGLLPSLLYERRRPLPTTVPDLAANFFPLPPLLAAAEGPSAAADPLPLPSSRASHQLASPLHPHVATVRGHWRWCTGGPIRRGDARGSDSSNASSRAVASRLPGPGAALGAFPLQACCWPAKPLARVPARLSSDVEPCCRSSWHHGPHLGMKEKMAHDVNRCLELTKVTREWRPLEDKFLPPRGPDI</sequence>
<dbReference type="AlphaFoldDB" id="Q6ZDE9"/>
<dbReference type="Proteomes" id="UP000000763">
    <property type="component" value="Chromosome 8"/>
</dbReference>
<accession>Q6ZDE9</accession>
<evidence type="ECO:0000313" key="2">
    <source>
        <dbReference type="Proteomes" id="UP000000763"/>
    </source>
</evidence>
<proteinExistence type="predicted"/>
<reference evidence="2" key="1">
    <citation type="journal article" date="2005" name="Nature">
        <title>The map-based sequence of the rice genome.</title>
        <authorList>
            <consortium name="International rice genome sequencing project (IRGSP)"/>
            <person name="Matsumoto T."/>
            <person name="Wu J."/>
            <person name="Kanamori H."/>
            <person name="Katayose Y."/>
            <person name="Fujisawa M."/>
            <person name="Namiki N."/>
            <person name="Mizuno H."/>
            <person name="Yamamoto K."/>
            <person name="Antonio B.A."/>
            <person name="Baba T."/>
            <person name="Sakata K."/>
            <person name="Nagamura Y."/>
            <person name="Aoki H."/>
            <person name="Arikawa K."/>
            <person name="Arita K."/>
            <person name="Bito T."/>
            <person name="Chiden Y."/>
            <person name="Fujitsuka N."/>
            <person name="Fukunaka R."/>
            <person name="Hamada M."/>
            <person name="Harada C."/>
            <person name="Hayashi A."/>
            <person name="Hijishita S."/>
            <person name="Honda M."/>
            <person name="Hosokawa S."/>
            <person name="Ichikawa Y."/>
            <person name="Idonuma A."/>
            <person name="Iijima M."/>
            <person name="Ikeda M."/>
            <person name="Ikeno M."/>
            <person name="Ito K."/>
            <person name="Ito S."/>
            <person name="Ito T."/>
            <person name="Ito Y."/>
            <person name="Ito Y."/>
            <person name="Iwabuchi A."/>
            <person name="Kamiya K."/>
            <person name="Karasawa W."/>
            <person name="Kurita K."/>
            <person name="Katagiri S."/>
            <person name="Kikuta A."/>
            <person name="Kobayashi H."/>
            <person name="Kobayashi N."/>
            <person name="Machita K."/>
            <person name="Maehara T."/>
            <person name="Masukawa M."/>
            <person name="Mizubayashi T."/>
            <person name="Mukai Y."/>
            <person name="Nagasaki H."/>
            <person name="Nagata Y."/>
            <person name="Naito S."/>
            <person name="Nakashima M."/>
            <person name="Nakama Y."/>
            <person name="Nakamichi Y."/>
            <person name="Nakamura M."/>
            <person name="Meguro A."/>
            <person name="Negishi M."/>
            <person name="Ohta I."/>
            <person name="Ohta T."/>
            <person name="Okamoto M."/>
            <person name="Ono N."/>
            <person name="Saji S."/>
            <person name="Sakaguchi M."/>
            <person name="Sakai K."/>
            <person name="Shibata M."/>
            <person name="Shimokawa T."/>
            <person name="Song J."/>
            <person name="Takazaki Y."/>
            <person name="Terasawa K."/>
            <person name="Tsugane M."/>
            <person name="Tsuji K."/>
            <person name="Ueda S."/>
            <person name="Waki K."/>
            <person name="Yamagata H."/>
            <person name="Yamamoto M."/>
            <person name="Yamamoto S."/>
            <person name="Yamane H."/>
            <person name="Yoshiki S."/>
            <person name="Yoshihara R."/>
            <person name="Yukawa K."/>
            <person name="Zhong H."/>
            <person name="Yano M."/>
            <person name="Yuan Q."/>
            <person name="Ouyang S."/>
            <person name="Liu J."/>
            <person name="Jones K.M."/>
            <person name="Gansberger K."/>
            <person name="Moffat K."/>
            <person name="Hill J."/>
            <person name="Bera J."/>
            <person name="Fadrosh D."/>
            <person name="Jin S."/>
            <person name="Johri S."/>
            <person name="Kim M."/>
            <person name="Overton L."/>
            <person name="Reardon M."/>
            <person name="Tsitrin T."/>
            <person name="Vuong H."/>
            <person name="Weaver B."/>
            <person name="Ciecko A."/>
            <person name="Tallon L."/>
            <person name="Jackson J."/>
            <person name="Pai G."/>
            <person name="Aken S.V."/>
            <person name="Utterback T."/>
            <person name="Reidmuller S."/>
            <person name="Feldblyum T."/>
            <person name="Hsiao J."/>
            <person name="Zismann V."/>
            <person name="Iobst S."/>
            <person name="de Vazeille A.R."/>
            <person name="Buell C.R."/>
            <person name="Ying K."/>
            <person name="Li Y."/>
            <person name="Lu T."/>
            <person name="Huang Y."/>
            <person name="Zhao Q."/>
            <person name="Feng Q."/>
            <person name="Zhang L."/>
            <person name="Zhu J."/>
            <person name="Weng Q."/>
            <person name="Mu J."/>
            <person name="Lu Y."/>
            <person name="Fan D."/>
            <person name="Liu Y."/>
            <person name="Guan J."/>
            <person name="Zhang Y."/>
            <person name="Yu S."/>
            <person name="Liu X."/>
            <person name="Zhang Y."/>
            <person name="Hong G."/>
            <person name="Han B."/>
            <person name="Choisne N."/>
            <person name="Demange N."/>
            <person name="Orjeda G."/>
            <person name="Samain S."/>
            <person name="Cattolico L."/>
            <person name="Pelletier E."/>
            <person name="Couloux A."/>
            <person name="Segurens B."/>
            <person name="Wincker P."/>
            <person name="D'Hont A."/>
            <person name="Scarpelli C."/>
            <person name="Weissenbach J."/>
            <person name="Salanoubat M."/>
            <person name="Quetier F."/>
            <person name="Yu Y."/>
            <person name="Kim H.R."/>
            <person name="Rambo T."/>
            <person name="Currie J."/>
            <person name="Collura K."/>
            <person name="Luo M."/>
            <person name="Yang T."/>
            <person name="Ammiraju J.S.S."/>
            <person name="Engler F."/>
            <person name="Soderlund C."/>
            <person name="Wing R.A."/>
            <person name="Palmer L.E."/>
            <person name="de la Bastide M."/>
            <person name="Spiegel L."/>
            <person name="Nascimento L."/>
            <person name="Zutavern T."/>
            <person name="O'Shaughnessy A."/>
            <person name="Dike S."/>
            <person name="Dedhia N."/>
            <person name="Preston R."/>
            <person name="Balija V."/>
            <person name="McCombie W.R."/>
            <person name="Chow T."/>
            <person name="Chen H."/>
            <person name="Chung M."/>
            <person name="Chen C."/>
            <person name="Shaw J."/>
            <person name="Wu H."/>
            <person name="Hsiao K."/>
            <person name="Chao Y."/>
            <person name="Chu M."/>
            <person name="Cheng C."/>
            <person name="Hour A."/>
            <person name="Lee P."/>
            <person name="Lin S."/>
            <person name="Lin Y."/>
            <person name="Liou J."/>
            <person name="Liu S."/>
            <person name="Hsing Y."/>
            <person name="Raghuvanshi S."/>
            <person name="Mohanty A."/>
            <person name="Bharti A.K."/>
            <person name="Gaur A."/>
            <person name="Gupta V."/>
            <person name="Kumar D."/>
            <person name="Ravi V."/>
            <person name="Vij S."/>
            <person name="Kapur A."/>
            <person name="Khurana P."/>
            <person name="Khurana P."/>
            <person name="Khurana J.P."/>
            <person name="Tyagi A.K."/>
            <person name="Gaikwad K."/>
            <person name="Singh A."/>
            <person name="Dalal V."/>
            <person name="Srivastava S."/>
            <person name="Dixit A."/>
            <person name="Pal A.K."/>
            <person name="Ghazi I.A."/>
            <person name="Yadav M."/>
            <person name="Pandit A."/>
            <person name="Bhargava A."/>
            <person name="Sureshbabu K."/>
            <person name="Batra K."/>
            <person name="Sharma T.R."/>
            <person name="Mohapatra T."/>
            <person name="Singh N.K."/>
            <person name="Messing J."/>
            <person name="Nelson A.B."/>
            <person name="Fuks G."/>
            <person name="Kavchok S."/>
            <person name="Keizer G."/>
            <person name="Linton E."/>
            <person name="Llaca V."/>
            <person name="Song R."/>
            <person name="Tanyolac B."/>
            <person name="Young S."/>
            <person name="Ho-Il K."/>
            <person name="Hahn J.H."/>
            <person name="Sangsakoo G."/>
            <person name="Vanavichit A."/>
            <person name="de Mattos Luiz.A.T."/>
            <person name="Zimmer P.D."/>
            <person name="Malone G."/>
            <person name="Dellagostin O."/>
            <person name="de Oliveira A.C."/>
            <person name="Bevan M."/>
            <person name="Bancroft I."/>
            <person name="Minx P."/>
            <person name="Cordum H."/>
            <person name="Wilson R."/>
            <person name="Cheng Z."/>
            <person name="Jin W."/>
            <person name="Jiang J."/>
            <person name="Leong S.A."/>
            <person name="Iwama H."/>
            <person name="Gojobori T."/>
            <person name="Itoh T."/>
            <person name="Niimura Y."/>
            <person name="Fujii Y."/>
            <person name="Habara T."/>
            <person name="Sakai H."/>
            <person name="Sato Y."/>
            <person name="Wilson G."/>
            <person name="Kumar K."/>
            <person name="McCouch S."/>
            <person name="Juretic N."/>
            <person name="Hoen D."/>
            <person name="Wright S."/>
            <person name="Bruskiewich R."/>
            <person name="Bureau T."/>
            <person name="Miyao A."/>
            <person name="Hirochika H."/>
            <person name="Nishikawa T."/>
            <person name="Kadowaki K."/>
            <person name="Sugiura M."/>
            <person name="Burr B."/>
            <person name="Sasaki T."/>
        </authorList>
    </citation>
    <scope>NUCLEOTIDE SEQUENCE [LARGE SCALE GENOMIC DNA]</scope>
    <source>
        <strain evidence="2">cv. Nipponbare</strain>
    </source>
</reference>